<gene>
    <name evidence="3" type="ORF">NCTC12410_00360</name>
</gene>
<dbReference type="GO" id="GO:0005524">
    <property type="term" value="F:ATP binding"/>
    <property type="evidence" value="ECO:0007669"/>
    <property type="project" value="UniProtKB-UniRule"/>
</dbReference>
<organism evidence="3 4">
    <name type="scientific">Helicobacter canis</name>
    <dbReference type="NCBI Taxonomy" id="29419"/>
    <lineage>
        <taxon>Bacteria</taxon>
        <taxon>Pseudomonadati</taxon>
        <taxon>Campylobacterota</taxon>
        <taxon>Epsilonproteobacteria</taxon>
        <taxon>Campylobacterales</taxon>
        <taxon>Helicobacteraceae</taxon>
        <taxon>Helicobacter</taxon>
    </lineage>
</organism>
<dbReference type="AlphaFoldDB" id="A0A377J236"/>
<dbReference type="GO" id="GO:0018169">
    <property type="term" value="F:ribosomal S6-glutamic acid ligase activity"/>
    <property type="evidence" value="ECO:0007669"/>
    <property type="project" value="TreeGrafter"/>
</dbReference>
<name>A0A377J236_9HELI</name>
<dbReference type="InterPro" id="IPR011761">
    <property type="entry name" value="ATP-grasp"/>
</dbReference>
<dbReference type="Proteomes" id="UP000254841">
    <property type="component" value="Unassembled WGS sequence"/>
</dbReference>
<dbReference type="OrthoDB" id="4789744at2"/>
<evidence type="ECO:0000259" key="2">
    <source>
        <dbReference type="PROSITE" id="PS50975"/>
    </source>
</evidence>
<dbReference type="GO" id="GO:0005737">
    <property type="term" value="C:cytoplasm"/>
    <property type="evidence" value="ECO:0007669"/>
    <property type="project" value="TreeGrafter"/>
</dbReference>
<dbReference type="InterPro" id="IPR013815">
    <property type="entry name" value="ATP_grasp_subdomain_1"/>
</dbReference>
<evidence type="ECO:0000256" key="1">
    <source>
        <dbReference type="PROSITE-ProRule" id="PRU00409"/>
    </source>
</evidence>
<dbReference type="GO" id="GO:0009432">
    <property type="term" value="P:SOS response"/>
    <property type="evidence" value="ECO:0007669"/>
    <property type="project" value="TreeGrafter"/>
</dbReference>
<keyword evidence="1" id="KW-0067">ATP-binding</keyword>
<dbReference type="Gene3D" id="3.30.1490.20">
    <property type="entry name" value="ATP-grasp fold, A domain"/>
    <property type="match status" value="1"/>
</dbReference>
<accession>A0A377J236</accession>
<keyword evidence="1" id="KW-0547">Nucleotide-binding</keyword>
<dbReference type="EMBL" id="UGHV01000001">
    <property type="protein sequence ID" value="STO96547.1"/>
    <property type="molecule type" value="Genomic_DNA"/>
</dbReference>
<dbReference type="PANTHER" id="PTHR21621:SF0">
    <property type="entry name" value="BETA-CITRYLGLUTAMATE SYNTHASE B-RELATED"/>
    <property type="match status" value="1"/>
</dbReference>
<protein>
    <submittedName>
        <fullName evidence="3">Glutathione synthase/Ribosomal protein S6 modification enzyme (Glutaminyl transferase)</fullName>
    </submittedName>
</protein>
<feature type="domain" description="ATP-grasp" evidence="2">
    <location>
        <begin position="112"/>
        <end position="363"/>
    </location>
</feature>
<dbReference type="PROSITE" id="PS50975">
    <property type="entry name" value="ATP_GRASP"/>
    <property type="match status" value="1"/>
</dbReference>
<dbReference type="SUPFAM" id="SSF56059">
    <property type="entry name" value="Glutathione synthetase ATP-binding domain-like"/>
    <property type="match status" value="1"/>
</dbReference>
<keyword evidence="3" id="KW-0808">Transferase</keyword>
<dbReference type="PANTHER" id="PTHR21621">
    <property type="entry name" value="RIBOSOMAL PROTEIN S6 MODIFICATION PROTEIN"/>
    <property type="match status" value="1"/>
</dbReference>
<dbReference type="GO" id="GO:0016740">
    <property type="term" value="F:transferase activity"/>
    <property type="evidence" value="ECO:0007669"/>
    <property type="project" value="UniProtKB-KW"/>
</dbReference>
<evidence type="ECO:0000313" key="3">
    <source>
        <dbReference type="EMBL" id="STO96547.1"/>
    </source>
</evidence>
<evidence type="ECO:0000313" key="4">
    <source>
        <dbReference type="Proteomes" id="UP000254841"/>
    </source>
</evidence>
<reference evidence="3 4" key="1">
    <citation type="submission" date="2018-06" db="EMBL/GenBank/DDBJ databases">
        <authorList>
            <consortium name="Pathogen Informatics"/>
            <person name="Doyle S."/>
        </authorList>
    </citation>
    <scope>NUCLEOTIDE SEQUENCE [LARGE SCALE GENOMIC DNA]</scope>
    <source>
        <strain evidence="3 4">NCTC12410</strain>
    </source>
</reference>
<proteinExistence type="predicted"/>
<sequence length="369" mass="40471">MLYDSLPQGIYIIHENPEWIPPFKEAFDRAGVRFSEILLTQGGITLDSIPPQGVFWSRLSASSHTRDNAFSKEYGRALLAWLESYGRKVINGSSVLELEVSKVKQALLLESFFKAGGYGFKTPQTLAVFGKESLLDSASSFAKKLGNKPFITKHNQGGKGLGVRLFENVREFRDYVESAEFSLPIDGITLLQEYVESREAFITRCEFIGGKFHYAVRVDTSNGAFELCPADACQIDSLDSKVDFSGVDFSGDSKSADSKVDSSKAAKSTSRPTLAGAACEVGAGDKFSLRKEIDLTSPIVRCLEQFLALHNIAVAGIEFIESVSGDIVVYDINTNTNYNSTLESKIRENGGVAAADRLVGFLKEQFDKQ</sequence>
<dbReference type="RefSeq" id="WP_115010875.1">
    <property type="nucleotide sequence ID" value="NZ_UGHV01000001.1"/>
</dbReference>
<dbReference type="GO" id="GO:0046872">
    <property type="term" value="F:metal ion binding"/>
    <property type="evidence" value="ECO:0007669"/>
    <property type="project" value="InterPro"/>
</dbReference>